<dbReference type="GO" id="GO:0004113">
    <property type="term" value="F:2',3'-cyclic-nucleotide 3'-phosphodiesterase activity"/>
    <property type="evidence" value="ECO:0007669"/>
    <property type="project" value="TreeGrafter"/>
</dbReference>
<dbReference type="AlphaFoldDB" id="A0A9D1THU7"/>
<feature type="binding site" evidence="2">
    <location>
        <position position="66"/>
    </location>
    <ligand>
        <name>Fe cation</name>
        <dbReference type="ChEBI" id="CHEBI:24875"/>
        <label>2</label>
    </ligand>
</feature>
<name>A0A9D1THU7_9FIRM</name>
<feature type="binding site" evidence="2">
    <location>
        <position position="39"/>
    </location>
    <ligand>
        <name>Fe cation</name>
        <dbReference type="ChEBI" id="CHEBI:24875"/>
        <label>1</label>
    </ligand>
</feature>
<organism evidence="3 4">
    <name type="scientific">Candidatus Butyricicoccus avistercoris</name>
    <dbReference type="NCBI Taxonomy" id="2838518"/>
    <lineage>
        <taxon>Bacteria</taxon>
        <taxon>Bacillati</taxon>
        <taxon>Bacillota</taxon>
        <taxon>Clostridia</taxon>
        <taxon>Eubacteriales</taxon>
        <taxon>Butyricicoccaceae</taxon>
        <taxon>Butyricicoccus</taxon>
    </lineage>
</organism>
<dbReference type="PANTHER" id="PTHR36303:SF1">
    <property type="entry name" value="2',3'-CYCLIC-NUCLEOTIDE 2'-PHOSPHODIESTERASE"/>
    <property type="match status" value="1"/>
</dbReference>
<evidence type="ECO:0000256" key="2">
    <source>
        <dbReference type="PIRSR" id="PIRSR004789-51"/>
    </source>
</evidence>
<dbReference type="SUPFAM" id="SSF56300">
    <property type="entry name" value="Metallo-dependent phosphatases"/>
    <property type="match status" value="1"/>
</dbReference>
<gene>
    <name evidence="3" type="ORF">H9746_06350</name>
</gene>
<dbReference type="PANTHER" id="PTHR36303">
    <property type="entry name" value="2',3'-CYCLIC-NUCLEOTIDE 2'-PHOSPHODIESTERASE"/>
    <property type="match status" value="1"/>
</dbReference>
<evidence type="ECO:0000313" key="4">
    <source>
        <dbReference type="Proteomes" id="UP000886808"/>
    </source>
</evidence>
<comment type="caution">
    <text evidence="3">The sequence shown here is derived from an EMBL/GenBank/DDBJ whole genome shotgun (WGS) entry which is preliminary data.</text>
</comment>
<feature type="binding site" evidence="2">
    <location>
        <position position="177"/>
    </location>
    <ligand>
        <name>Fe cation</name>
        <dbReference type="ChEBI" id="CHEBI:24875"/>
        <label>1</label>
    </ligand>
</feature>
<accession>A0A9D1THU7</accession>
<dbReference type="InterPro" id="IPR005235">
    <property type="entry name" value="YmdB-like"/>
</dbReference>
<feature type="binding site" evidence="2">
    <location>
        <position position="39"/>
    </location>
    <ligand>
        <name>Fe cation</name>
        <dbReference type="ChEBI" id="CHEBI:24875"/>
        <label>2</label>
    </ligand>
</feature>
<proteinExistence type="predicted"/>
<dbReference type="InterPro" id="IPR029052">
    <property type="entry name" value="Metallo-depent_PP-like"/>
</dbReference>
<evidence type="ECO:0000313" key="3">
    <source>
        <dbReference type="EMBL" id="HIV62442.1"/>
    </source>
</evidence>
<dbReference type="Gene3D" id="3.60.21.10">
    <property type="match status" value="1"/>
</dbReference>
<feature type="binding site" evidence="2">
    <location>
        <position position="40"/>
    </location>
    <ligand>
        <name>Fe cation</name>
        <dbReference type="ChEBI" id="CHEBI:24875"/>
        <label>1</label>
    </ligand>
</feature>
<reference evidence="3" key="1">
    <citation type="journal article" date="2021" name="PeerJ">
        <title>Extensive microbial diversity within the chicken gut microbiome revealed by metagenomics and culture.</title>
        <authorList>
            <person name="Gilroy R."/>
            <person name="Ravi A."/>
            <person name="Getino M."/>
            <person name="Pursley I."/>
            <person name="Horton D.L."/>
            <person name="Alikhan N.F."/>
            <person name="Baker D."/>
            <person name="Gharbi K."/>
            <person name="Hall N."/>
            <person name="Watson M."/>
            <person name="Adriaenssens E.M."/>
            <person name="Foster-Nyarko E."/>
            <person name="Jarju S."/>
            <person name="Secka A."/>
            <person name="Antonio M."/>
            <person name="Oren A."/>
            <person name="Chaudhuri R.R."/>
            <person name="La Ragione R."/>
            <person name="Hildebrand F."/>
            <person name="Pallen M.J."/>
        </authorList>
    </citation>
    <scope>NUCLEOTIDE SEQUENCE</scope>
    <source>
        <strain evidence="3">CHK193-4272</strain>
    </source>
</reference>
<keyword evidence="2" id="KW-0479">Metal-binding</keyword>
<dbReference type="EMBL" id="DXIE01000035">
    <property type="protein sequence ID" value="HIV62442.1"/>
    <property type="molecule type" value="Genomic_DNA"/>
</dbReference>
<feature type="binding site" evidence="2">
    <location>
        <position position="175"/>
    </location>
    <ligand>
        <name>Fe cation</name>
        <dbReference type="ChEBI" id="CHEBI:24875"/>
        <label>2</label>
    </ligand>
</feature>
<evidence type="ECO:0000256" key="1">
    <source>
        <dbReference type="PIRSR" id="PIRSR004789-50"/>
    </source>
</evidence>
<reference evidence="3" key="2">
    <citation type="submission" date="2021-04" db="EMBL/GenBank/DDBJ databases">
        <authorList>
            <person name="Gilroy R."/>
        </authorList>
    </citation>
    <scope>NUCLEOTIDE SEQUENCE</scope>
    <source>
        <strain evidence="3">CHK193-4272</strain>
    </source>
</reference>
<feature type="binding site" evidence="2">
    <location>
        <position position="8"/>
    </location>
    <ligand>
        <name>Fe cation</name>
        <dbReference type="ChEBI" id="CHEBI:24875"/>
        <label>1</label>
    </ligand>
</feature>
<dbReference type="PIRSF" id="PIRSF004789">
    <property type="entry name" value="DR1281"/>
    <property type="match status" value="1"/>
</dbReference>
<protein>
    <submittedName>
        <fullName evidence="3">TIGR00282 family metallophosphoesterase</fullName>
    </submittedName>
</protein>
<dbReference type="GO" id="GO:0046872">
    <property type="term" value="F:metal ion binding"/>
    <property type="evidence" value="ECO:0007669"/>
    <property type="project" value="UniProtKB-KW"/>
</dbReference>
<feature type="active site" description="Proton donor" evidence="1">
    <location>
        <position position="67"/>
    </location>
</feature>
<dbReference type="Pfam" id="PF13277">
    <property type="entry name" value="YmdB"/>
    <property type="match status" value="1"/>
</dbReference>
<feature type="binding site" evidence="2">
    <location>
        <position position="150"/>
    </location>
    <ligand>
        <name>Fe cation</name>
        <dbReference type="ChEBI" id="CHEBI:24875"/>
        <label>2</label>
    </ligand>
</feature>
<sequence length="257" mass="28169">MKVLAVGDVVGSAGLQHLKRRLRQIKQENKIDFTIVNGENCAGVGIFPQQADDIFAAGADVITLGNHVWNRRQIVPYLEDNKYILRPANLAPQAPGEGFGIYDALGYRVLVMNLIGRCEMAFGPDNPFLAADKILRQMNGKYDIAVCEIHAAATSEKLAMGFYLDSRVSAVYGTHTHVQTADERINPKGTGYITDIGMTGPIWSVLGVKPQQSIAMFRGDLTETFQTAEGECALGGIIFDIDTTTKKCIDIKRIFCK</sequence>
<dbReference type="NCBIfam" id="TIGR00282">
    <property type="entry name" value="TIGR00282 family metallophosphoesterase"/>
    <property type="match status" value="1"/>
</dbReference>
<dbReference type="Proteomes" id="UP000886808">
    <property type="component" value="Unassembled WGS sequence"/>
</dbReference>